<dbReference type="InterPro" id="IPR036249">
    <property type="entry name" value="Thioredoxin-like_sf"/>
</dbReference>
<dbReference type="SUPFAM" id="SSF52833">
    <property type="entry name" value="Thioredoxin-like"/>
    <property type="match status" value="1"/>
</dbReference>
<organism evidence="1 2">
    <name type="scientific">Roseinatronobacter ekhonensis</name>
    <dbReference type="NCBI Taxonomy" id="254356"/>
    <lineage>
        <taxon>Bacteria</taxon>
        <taxon>Pseudomonadati</taxon>
        <taxon>Pseudomonadota</taxon>
        <taxon>Alphaproteobacteria</taxon>
        <taxon>Rhodobacterales</taxon>
        <taxon>Paracoccaceae</taxon>
        <taxon>Roseinatronobacter</taxon>
    </lineage>
</organism>
<gene>
    <name evidence="1" type="ORF">ROE7235_00024</name>
</gene>
<sequence>MQVARAITTYYIVLMLNSFRQLAVLLGAAFFALASVSASLAESDTGLRLLMIEQPGCAYCVAFNRDIAPIYEISEEGVLAPLVHADLRKDLPEGVTLNSRPYVTPTFILIGPDGTEMSRMTGFPGEDFFWPYIAQMIADARQTLGPPALN</sequence>
<name>A0A3B0MQS1_9RHOB</name>
<reference evidence="2" key="1">
    <citation type="submission" date="2018-08" db="EMBL/GenBank/DDBJ databases">
        <authorList>
            <person name="Rodrigo-Torres L."/>
            <person name="Arahal R. D."/>
            <person name="Lucena T."/>
        </authorList>
    </citation>
    <scope>NUCLEOTIDE SEQUENCE [LARGE SCALE GENOMIC DNA]</scope>
    <source>
        <strain evidence="2">CECT 7235</strain>
    </source>
</reference>
<evidence type="ECO:0008006" key="3">
    <source>
        <dbReference type="Google" id="ProtNLM"/>
    </source>
</evidence>
<accession>A0A3B0MQS1</accession>
<keyword evidence="2" id="KW-1185">Reference proteome</keyword>
<evidence type="ECO:0000313" key="1">
    <source>
        <dbReference type="EMBL" id="SUZ30306.1"/>
    </source>
</evidence>
<dbReference type="EMBL" id="UIHC01000001">
    <property type="protein sequence ID" value="SUZ30306.1"/>
    <property type="molecule type" value="Genomic_DNA"/>
</dbReference>
<dbReference type="AlphaFoldDB" id="A0A3B0MQS1"/>
<dbReference type="Proteomes" id="UP000272908">
    <property type="component" value="Unassembled WGS sequence"/>
</dbReference>
<evidence type="ECO:0000313" key="2">
    <source>
        <dbReference type="Proteomes" id="UP000272908"/>
    </source>
</evidence>
<dbReference type="Gene3D" id="3.40.30.10">
    <property type="entry name" value="Glutaredoxin"/>
    <property type="match status" value="1"/>
</dbReference>
<protein>
    <recommendedName>
        <fullName evidence="3">Thioredoxin-like fold domain-containing protein</fullName>
    </recommendedName>
</protein>
<proteinExistence type="predicted"/>